<dbReference type="GO" id="GO:0005886">
    <property type="term" value="C:plasma membrane"/>
    <property type="evidence" value="ECO:0007669"/>
    <property type="project" value="UniProtKB-SubCell"/>
</dbReference>
<evidence type="ECO:0000256" key="8">
    <source>
        <dbReference type="SAM" id="MobiDB-lite"/>
    </source>
</evidence>
<dbReference type="InterPro" id="IPR000522">
    <property type="entry name" value="ABC_transptr_permease_BtuC"/>
</dbReference>
<keyword evidence="4" id="KW-1003">Cell membrane</keyword>
<dbReference type="OrthoDB" id="9782305at2"/>
<organism evidence="10 11">
    <name type="scientific">Kocuria coralli</name>
    <dbReference type="NCBI Taxonomy" id="1461025"/>
    <lineage>
        <taxon>Bacteria</taxon>
        <taxon>Bacillati</taxon>
        <taxon>Actinomycetota</taxon>
        <taxon>Actinomycetes</taxon>
        <taxon>Micrococcales</taxon>
        <taxon>Micrococcaceae</taxon>
        <taxon>Kocuria</taxon>
    </lineage>
</organism>
<evidence type="ECO:0000256" key="2">
    <source>
        <dbReference type="ARBA" id="ARBA00007935"/>
    </source>
</evidence>
<keyword evidence="3" id="KW-0813">Transport</keyword>
<dbReference type="AlphaFoldDB" id="A0A5J5L1P7"/>
<feature type="region of interest" description="Disordered" evidence="8">
    <location>
        <begin position="1"/>
        <end position="39"/>
    </location>
</feature>
<evidence type="ECO:0000256" key="9">
    <source>
        <dbReference type="SAM" id="Phobius"/>
    </source>
</evidence>
<comment type="caution">
    <text evidence="10">The sequence shown here is derived from an EMBL/GenBank/DDBJ whole genome shotgun (WGS) entry which is preliminary data.</text>
</comment>
<feature type="transmembrane region" description="Helical" evidence="9">
    <location>
        <begin position="166"/>
        <end position="186"/>
    </location>
</feature>
<accession>A0A5J5L1P7</accession>
<evidence type="ECO:0000256" key="3">
    <source>
        <dbReference type="ARBA" id="ARBA00022448"/>
    </source>
</evidence>
<feature type="transmembrane region" description="Helical" evidence="9">
    <location>
        <begin position="139"/>
        <end position="160"/>
    </location>
</feature>
<feature type="transmembrane region" description="Helical" evidence="9">
    <location>
        <begin position="198"/>
        <end position="219"/>
    </location>
</feature>
<evidence type="ECO:0000256" key="6">
    <source>
        <dbReference type="ARBA" id="ARBA00022989"/>
    </source>
</evidence>
<dbReference type="FunFam" id="1.10.3470.10:FF:000001">
    <property type="entry name" value="Vitamin B12 ABC transporter permease BtuC"/>
    <property type="match status" value="1"/>
</dbReference>
<evidence type="ECO:0000313" key="10">
    <source>
        <dbReference type="EMBL" id="KAA9395560.1"/>
    </source>
</evidence>
<evidence type="ECO:0000256" key="7">
    <source>
        <dbReference type="ARBA" id="ARBA00023136"/>
    </source>
</evidence>
<keyword evidence="6 9" id="KW-1133">Transmembrane helix</keyword>
<feature type="transmembrane region" description="Helical" evidence="9">
    <location>
        <begin position="331"/>
        <end position="353"/>
    </location>
</feature>
<evidence type="ECO:0000313" key="11">
    <source>
        <dbReference type="Proteomes" id="UP000325957"/>
    </source>
</evidence>
<dbReference type="GO" id="GO:0022857">
    <property type="term" value="F:transmembrane transporter activity"/>
    <property type="evidence" value="ECO:0007669"/>
    <property type="project" value="InterPro"/>
</dbReference>
<feature type="transmembrane region" description="Helical" evidence="9">
    <location>
        <begin position="48"/>
        <end position="73"/>
    </location>
</feature>
<protein>
    <submittedName>
        <fullName evidence="10">Iron ABC transporter permease</fullName>
    </submittedName>
</protein>
<keyword evidence="5 9" id="KW-0812">Transmembrane</keyword>
<dbReference type="Proteomes" id="UP000325957">
    <property type="component" value="Unassembled WGS sequence"/>
</dbReference>
<sequence>MAQEDAVAGTDGRPGSDRLTAAPAGTARSTAVPGDTPELGRRMGRRSLVWTIGLSCILCVTVAVCVGIGPVTIPPGTVLGILGHGLGLPVDPSWTAAEQSIVWDMRAPRVLLGLAVGAGLAVCGAALQGMVRNILADPYILGISGGASTGAAAAILFGVAAGAGQYALPLSAFLGALIASSLVFLLARANGQVTSVRLLLAGIAVGYALSATTSFLIFASDDAEGSRSVMFWLLGSLALARWDAFLALVVAVVLVTVAFLVLWARRLDALSVGDETSRALGVAPMATRIQLLVVVSLCTGAVVAAAGAIGFVGLVVPHLGRRIAGAAHARLIPVVALLGAILLIWADAGARVLMPPRELPIGIITALVGAPFLLILIRRMYARLS</sequence>
<reference evidence="10 11" key="1">
    <citation type="submission" date="2019-05" db="EMBL/GenBank/DDBJ databases">
        <title>Kocuria coralli sp. nov., a novel actinobacterium isolated from coral reef seawater.</title>
        <authorList>
            <person name="Li J."/>
        </authorList>
    </citation>
    <scope>NUCLEOTIDE SEQUENCE [LARGE SCALE GENOMIC DNA]</scope>
    <source>
        <strain evidence="10 11">SCSIO 13007</strain>
    </source>
</reference>
<dbReference type="PANTHER" id="PTHR30472">
    <property type="entry name" value="FERRIC ENTEROBACTIN TRANSPORT SYSTEM PERMEASE PROTEIN"/>
    <property type="match status" value="1"/>
</dbReference>
<gene>
    <name evidence="10" type="ORF">FCK90_00565</name>
</gene>
<comment type="similarity">
    <text evidence="2">Belongs to the binding-protein-dependent transport system permease family. FecCD subfamily.</text>
</comment>
<dbReference type="GO" id="GO:0033214">
    <property type="term" value="P:siderophore-iron import into cell"/>
    <property type="evidence" value="ECO:0007669"/>
    <property type="project" value="TreeGrafter"/>
</dbReference>
<dbReference type="RefSeq" id="WP_158032368.1">
    <property type="nucleotide sequence ID" value="NZ_ML708610.1"/>
</dbReference>
<dbReference type="InterPro" id="IPR037294">
    <property type="entry name" value="ABC_BtuC-like"/>
</dbReference>
<evidence type="ECO:0000256" key="5">
    <source>
        <dbReference type="ARBA" id="ARBA00022692"/>
    </source>
</evidence>
<feature type="transmembrane region" description="Helical" evidence="9">
    <location>
        <begin position="239"/>
        <end position="264"/>
    </location>
</feature>
<feature type="transmembrane region" description="Helical" evidence="9">
    <location>
        <begin position="359"/>
        <end position="377"/>
    </location>
</feature>
<keyword evidence="11" id="KW-1185">Reference proteome</keyword>
<dbReference type="Gene3D" id="1.10.3470.10">
    <property type="entry name" value="ABC transporter involved in vitamin B12 uptake, BtuC"/>
    <property type="match status" value="1"/>
</dbReference>
<dbReference type="EMBL" id="SZWF01000001">
    <property type="protein sequence ID" value="KAA9395560.1"/>
    <property type="molecule type" value="Genomic_DNA"/>
</dbReference>
<name>A0A5J5L1P7_9MICC</name>
<comment type="subcellular location">
    <subcellularLocation>
        <location evidence="1">Cell membrane</location>
        <topology evidence="1">Multi-pass membrane protein</topology>
    </subcellularLocation>
</comment>
<feature type="transmembrane region" description="Helical" evidence="9">
    <location>
        <begin position="110"/>
        <end position="127"/>
    </location>
</feature>
<dbReference type="PANTHER" id="PTHR30472:SF67">
    <property type="entry name" value="PERMEASE OF ABC TRANSPORTER-RELATED"/>
    <property type="match status" value="1"/>
</dbReference>
<evidence type="ECO:0000256" key="4">
    <source>
        <dbReference type="ARBA" id="ARBA00022475"/>
    </source>
</evidence>
<proteinExistence type="inferred from homology"/>
<dbReference type="CDD" id="cd06550">
    <property type="entry name" value="TM_ABC_iron-siderophores_like"/>
    <property type="match status" value="1"/>
</dbReference>
<keyword evidence="7 9" id="KW-0472">Membrane</keyword>
<dbReference type="Pfam" id="PF01032">
    <property type="entry name" value="FecCD"/>
    <property type="match status" value="1"/>
</dbReference>
<dbReference type="SUPFAM" id="SSF81345">
    <property type="entry name" value="ABC transporter involved in vitamin B12 uptake, BtuC"/>
    <property type="match status" value="1"/>
</dbReference>
<feature type="transmembrane region" description="Helical" evidence="9">
    <location>
        <begin position="301"/>
        <end position="319"/>
    </location>
</feature>
<evidence type="ECO:0000256" key="1">
    <source>
        <dbReference type="ARBA" id="ARBA00004651"/>
    </source>
</evidence>